<dbReference type="InterPro" id="IPR016195">
    <property type="entry name" value="Pol/histidinol_Pase-like"/>
</dbReference>
<dbReference type="PANTHER" id="PTHR39181:SF1">
    <property type="entry name" value="TYROSINE-PROTEIN PHOSPHATASE YWQE"/>
    <property type="match status" value="1"/>
</dbReference>
<evidence type="ECO:0000313" key="5">
    <source>
        <dbReference type="EMBL" id="MBM6857746.1"/>
    </source>
</evidence>
<keyword evidence="6" id="KW-1185">Reference proteome</keyword>
<organism evidence="5 6">
    <name type="scientific">Caecibacteroides pullorum</name>
    <dbReference type="NCBI Taxonomy" id="2725562"/>
    <lineage>
        <taxon>Bacteria</taxon>
        <taxon>Pseudomonadati</taxon>
        <taxon>Bacteroidota</taxon>
        <taxon>Bacteroidia</taxon>
        <taxon>Bacteroidales</taxon>
        <taxon>Bacteroidaceae</taxon>
        <taxon>Caecibacteroides</taxon>
    </lineage>
</organism>
<evidence type="ECO:0000256" key="1">
    <source>
        <dbReference type="ARBA" id="ARBA00005750"/>
    </source>
</evidence>
<dbReference type="RefSeq" id="WP_204971931.1">
    <property type="nucleotide sequence ID" value="NZ_JAAZTS010000012.1"/>
</dbReference>
<dbReference type="PANTHER" id="PTHR39181">
    <property type="entry name" value="TYROSINE-PROTEIN PHOSPHATASE YWQE"/>
    <property type="match status" value="1"/>
</dbReference>
<accession>A0AA41D9H1</accession>
<dbReference type="GO" id="GO:0004725">
    <property type="term" value="F:protein tyrosine phosphatase activity"/>
    <property type="evidence" value="ECO:0007669"/>
    <property type="project" value="UniProtKB-EC"/>
</dbReference>
<dbReference type="Proteomes" id="UP000698924">
    <property type="component" value="Unassembled WGS sequence"/>
</dbReference>
<evidence type="ECO:0000256" key="3">
    <source>
        <dbReference type="ARBA" id="ARBA00022801"/>
    </source>
</evidence>
<comment type="similarity">
    <text evidence="1">Belongs to the metallo-dependent hydrolases superfamily. CpsB/CapC family.</text>
</comment>
<dbReference type="AlphaFoldDB" id="A0AA41D9H1"/>
<dbReference type="PIRSF" id="PIRSF016557">
    <property type="entry name" value="Caps_synth_CpsB"/>
    <property type="match status" value="1"/>
</dbReference>
<dbReference type="SUPFAM" id="SSF89550">
    <property type="entry name" value="PHP domain-like"/>
    <property type="match status" value="1"/>
</dbReference>
<dbReference type="Gene3D" id="3.20.20.140">
    <property type="entry name" value="Metal-dependent hydrolases"/>
    <property type="match status" value="1"/>
</dbReference>
<gene>
    <name evidence="5" type="ORF">H6D15_09070</name>
</gene>
<evidence type="ECO:0000256" key="4">
    <source>
        <dbReference type="ARBA" id="ARBA00051722"/>
    </source>
</evidence>
<dbReference type="EC" id="3.1.3.48" evidence="2"/>
<dbReference type="GO" id="GO:0030145">
    <property type="term" value="F:manganese ion binding"/>
    <property type="evidence" value="ECO:0007669"/>
    <property type="project" value="InterPro"/>
</dbReference>
<dbReference type="InterPro" id="IPR016667">
    <property type="entry name" value="Caps_polysacc_synth_CpsB/CapC"/>
</dbReference>
<evidence type="ECO:0000256" key="2">
    <source>
        <dbReference type="ARBA" id="ARBA00013064"/>
    </source>
</evidence>
<keyword evidence="3" id="KW-0378">Hydrolase</keyword>
<dbReference type="EMBL" id="JACJMO010000011">
    <property type="protein sequence ID" value="MBM6857746.1"/>
    <property type="molecule type" value="Genomic_DNA"/>
</dbReference>
<proteinExistence type="inferred from homology"/>
<protein>
    <recommendedName>
        <fullName evidence="2">protein-tyrosine-phosphatase</fullName>
        <ecNumber evidence="2">3.1.3.48</ecNumber>
    </recommendedName>
</protein>
<name>A0AA41D9H1_9BACT</name>
<comment type="caution">
    <text evidence="5">The sequence shown here is derived from an EMBL/GenBank/DDBJ whole genome shotgun (WGS) entry which is preliminary data.</text>
</comment>
<comment type="catalytic activity">
    <reaction evidence="4">
        <text>O-phospho-L-tyrosyl-[protein] + H2O = L-tyrosyl-[protein] + phosphate</text>
        <dbReference type="Rhea" id="RHEA:10684"/>
        <dbReference type="Rhea" id="RHEA-COMP:10136"/>
        <dbReference type="Rhea" id="RHEA-COMP:20101"/>
        <dbReference type="ChEBI" id="CHEBI:15377"/>
        <dbReference type="ChEBI" id="CHEBI:43474"/>
        <dbReference type="ChEBI" id="CHEBI:46858"/>
        <dbReference type="ChEBI" id="CHEBI:61978"/>
        <dbReference type="EC" id="3.1.3.48"/>
    </reaction>
</comment>
<evidence type="ECO:0000313" key="6">
    <source>
        <dbReference type="Proteomes" id="UP000698924"/>
    </source>
</evidence>
<dbReference type="Pfam" id="PF19567">
    <property type="entry name" value="CpsB_CapC"/>
    <property type="match status" value="1"/>
</dbReference>
<reference evidence="5 6" key="1">
    <citation type="journal article" date="2021" name="Sci. Rep.">
        <title>The distribution of antibiotic resistance genes in chicken gut microbiota commensals.</title>
        <authorList>
            <person name="Juricova H."/>
            <person name="Matiasovicova J."/>
            <person name="Kubasova T."/>
            <person name="Cejkova D."/>
            <person name="Rychlik I."/>
        </authorList>
    </citation>
    <scope>NUCLEOTIDE SEQUENCE [LARGE SCALE GENOMIC DNA]</scope>
    <source>
        <strain evidence="5 6">An421</strain>
    </source>
</reference>
<sequence>MNWTFWKRSKRTLATSGLLRDLTDCHSHLLPGVDDGVRSLDESLQILADMESAGIRKVWLTPHVMEDMPNTTERLRERFARLQDAYTGPVRLALAAEYMLDNLFAARLEADDVLPLIEERTYLLVETSCFNPPMGFHALLERIRSRGYVPLLAHPERYRYLSLADCRALKDSGTALQVNLPSLTGAYGPEAQKKAEALLKSGLADLTGNDTHRLSAFRQALQAPVHWRS</sequence>